<sequence>MAAVVMVAGLTACTGGTDDRAEACTDGTYTWSGVQRSEKLTELADPIFFEKTTASYSAKLKRVDDTVYRPTVSVPPKGVDAAGVIKALGRHLKVEEPLADPTETYGLEDEHYFESATGDHKGAYYAWGYIKLVDADFTYTCGSGEPIKGHVRTWDGTGSGFLPCASEPSDITTGRDAAVRTCPEGSPATKAA</sequence>
<accession>A0A117S2G1</accession>
<dbReference type="AlphaFoldDB" id="A0A117S2G1"/>
<dbReference type="EMBL" id="LMXB01000021">
    <property type="protein sequence ID" value="KUO21949.1"/>
    <property type="molecule type" value="Genomic_DNA"/>
</dbReference>
<dbReference type="STRING" id="909626.AQJ91_06455"/>
<evidence type="ECO:0000313" key="2">
    <source>
        <dbReference type="Proteomes" id="UP000053260"/>
    </source>
</evidence>
<protein>
    <submittedName>
        <fullName evidence="1">Uncharacterized protein</fullName>
    </submittedName>
</protein>
<evidence type="ECO:0000313" key="1">
    <source>
        <dbReference type="EMBL" id="KUO21949.1"/>
    </source>
</evidence>
<keyword evidence="2" id="KW-1185">Reference proteome</keyword>
<proteinExistence type="predicted"/>
<comment type="caution">
    <text evidence="1">The sequence shown here is derived from an EMBL/GenBank/DDBJ whole genome shotgun (WGS) entry which is preliminary data.</text>
</comment>
<name>A0A117S2G1_9ACTN</name>
<reference evidence="1 2" key="1">
    <citation type="submission" date="2015-10" db="EMBL/GenBank/DDBJ databases">
        <title>Draft genome sequence of Streptomyces sp. RV15, isolated from a marine sponge.</title>
        <authorList>
            <person name="Ruckert C."/>
            <person name="Abdelmohsen U.R."/>
            <person name="Winkler A."/>
            <person name="Hentschel U."/>
            <person name="Kalinowski J."/>
            <person name="Kampfer P."/>
            <person name="Glaeser S."/>
        </authorList>
    </citation>
    <scope>NUCLEOTIDE SEQUENCE [LARGE SCALE GENOMIC DNA]</scope>
    <source>
        <strain evidence="1 2">RV15</strain>
    </source>
</reference>
<organism evidence="1 2">
    <name type="scientific">Streptomyces dysideae</name>
    <dbReference type="NCBI Taxonomy" id="909626"/>
    <lineage>
        <taxon>Bacteria</taxon>
        <taxon>Bacillati</taxon>
        <taxon>Actinomycetota</taxon>
        <taxon>Actinomycetes</taxon>
        <taxon>Kitasatosporales</taxon>
        <taxon>Streptomycetaceae</taxon>
        <taxon>Streptomyces</taxon>
    </lineage>
</organism>
<dbReference type="Proteomes" id="UP000053260">
    <property type="component" value="Unassembled WGS sequence"/>
</dbReference>
<gene>
    <name evidence="1" type="ORF">AQJ91_06455</name>
</gene>